<dbReference type="InterPro" id="IPR011990">
    <property type="entry name" value="TPR-like_helical_dom_sf"/>
</dbReference>
<dbReference type="Proteomes" id="UP000621492">
    <property type="component" value="Unassembled WGS sequence"/>
</dbReference>
<gene>
    <name evidence="1" type="primary">ysoA</name>
    <name evidence="1" type="ORF">GCM10011409_01740</name>
</gene>
<dbReference type="SUPFAM" id="SSF48452">
    <property type="entry name" value="TPR-like"/>
    <property type="match status" value="1"/>
</dbReference>
<reference evidence="1" key="2">
    <citation type="submission" date="2020-09" db="EMBL/GenBank/DDBJ databases">
        <authorList>
            <person name="Sun Q."/>
            <person name="Zhou Y."/>
        </authorList>
    </citation>
    <scope>NUCLEOTIDE SEQUENCE</scope>
    <source>
        <strain evidence="1">CGMCC 1.15454</strain>
    </source>
</reference>
<protein>
    <submittedName>
        <fullName evidence="1">TPR repeat-containing protein YsoA</fullName>
    </submittedName>
</protein>
<reference evidence="1" key="1">
    <citation type="journal article" date="2014" name="Int. J. Syst. Evol. Microbiol.">
        <title>Complete genome sequence of Corynebacterium casei LMG S-19264T (=DSM 44701T), isolated from a smear-ripened cheese.</title>
        <authorList>
            <consortium name="US DOE Joint Genome Institute (JGI-PGF)"/>
            <person name="Walter F."/>
            <person name="Albersmeier A."/>
            <person name="Kalinowski J."/>
            <person name="Ruckert C."/>
        </authorList>
    </citation>
    <scope>NUCLEOTIDE SEQUENCE</scope>
    <source>
        <strain evidence="1">CGMCC 1.15454</strain>
    </source>
</reference>
<evidence type="ECO:0000313" key="1">
    <source>
        <dbReference type="EMBL" id="GGB28022.1"/>
    </source>
</evidence>
<comment type="caution">
    <text evidence="1">The sequence shown here is derived from an EMBL/GenBank/DDBJ whole genome shotgun (WGS) entry which is preliminary data.</text>
</comment>
<dbReference type="RefSeq" id="WP_088050793.1">
    <property type="nucleotide sequence ID" value="NZ_BMJD01000001.1"/>
</dbReference>
<evidence type="ECO:0000313" key="2">
    <source>
        <dbReference type="Proteomes" id="UP000621492"/>
    </source>
</evidence>
<keyword evidence="2" id="KW-1185">Reference proteome</keyword>
<dbReference type="EMBL" id="BMJD01000001">
    <property type="protein sequence ID" value="GGB28022.1"/>
    <property type="molecule type" value="Genomic_DNA"/>
</dbReference>
<accession>A0A9W5TUU0</accession>
<name>A0A9W5TUU0_9BACI</name>
<organism evidence="1 2">
    <name type="scientific">Lentibacillus populi</name>
    <dbReference type="NCBI Taxonomy" id="1827502"/>
    <lineage>
        <taxon>Bacteria</taxon>
        <taxon>Bacillati</taxon>
        <taxon>Bacillota</taxon>
        <taxon>Bacilli</taxon>
        <taxon>Bacillales</taxon>
        <taxon>Bacillaceae</taxon>
        <taxon>Lentibacillus</taxon>
    </lineage>
</organism>
<dbReference type="AlphaFoldDB" id="A0A9W5TUU0"/>
<proteinExistence type="predicted"/>
<dbReference type="Pfam" id="PF14559">
    <property type="entry name" value="TPR_19"/>
    <property type="match status" value="1"/>
</dbReference>
<dbReference type="SUPFAM" id="SSF116965">
    <property type="entry name" value="Hypothetical protein MPN330"/>
    <property type="match status" value="1"/>
</dbReference>
<sequence length="325" mass="38467">MKDNHNIILFPKWKTVLEEESLAALKEKRYEEALKKLNKLISYHVHNHEIMIGKLICLMELGYHDEAQDLCETLLVDKDQNYYQYLHIYLTLLFQTSQYELLMEQVDYELQTGKIPSPYKKQFEQLYNMSRNMHDQLQEEKTTKYINELLKAVETEDHTKQWFLIEKIRKIKAKPPLKFADPLLHNELIHPVIKTAIFQWLQEMNVSEQVAIHKLDLRLTTDPTKITKITEHGVVKQTKLLIGDLEQENPTLYLLLEKVFYRYAYVRYPIMPPSEDVTAIAEALTSVGKEYLNLSAENEMESEKVLHYKKEIKMCEALYLSVIDE</sequence>
<dbReference type="Gene3D" id="1.25.40.10">
    <property type="entry name" value="Tetratricopeptide repeat domain"/>
    <property type="match status" value="1"/>
</dbReference>